<evidence type="ECO:0000259" key="6">
    <source>
        <dbReference type="Pfam" id="PF07635"/>
    </source>
</evidence>
<dbReference type="EMBL" id="ABCK01000001">
    <property type="protein sequence ID" value="EDM29471.1"/>
    <property type="molecule type" value="Genomic_DNA"/>
</dbReference>
<dbReference type="InterPro" id="IPR011478">
    <property type="entry name" value="DUF1585"/>
</dbReference>
<dbReference type="eggNOG" id="COG1020">
    <property type="taxonomic scope" value="Bacteria"/>
</dbReference>
<feature type="domain" description="DUF1588" evidence="4">
    <location>
        <begin position="803"/>
        <end position="911"/>
    </location>
</feature>
<feature type="domain" description="DUF1585" evidence="3">
    <location>
        <begin position="922"/>
        <end position="994"/>
    </location>
</feature>
<dbReference type="InterPro" id="IPR011429">
    <property type="entry name" value="Cyt_c_Planctomycete-type"/>
</dbReference>
<keyword evidence="8" id="KW-1185">Reference proteome</keyword>
<feature type="region of interest" description="Disordered" evidence="1">
    <location>
        <begin position="50"/>
        <end position="75"/>
    </location>
</feature>
<organism evidence="7 8">
    <name type="scientific">Lentisphaera araneosa HTCC2155</name>
    <dbReference type="NCBI Taxonomy" id="313628"/>
    <lineage>
        <taxon>Bacteria</taxon>
        <taxon>Pseudomonadati</taxon>
        <taxon>Lentisphaerota</taxon>
        <taxon>Lentisphaeria</taxon>
        <taxon>Lentisphaerales</taxon>
        <taxon>Lentisphaeraceae</taxon>
        <taxon>Lentisphaera</taxon>
    </lineage>
</organism>
<feature type="domain" description="Cytochrome C Planctomycete-type" evidence="6">
    <location>
        <begin position="221"/>
        <end position="268"/>
    </location>
</feature>
<dbReference type="RefSeq" id="WP_007276593.1">
    <property type="nucleotide sequence ID" value="NZ_ABCK01000001.1"/>
</dbReference>
<dbReference type="Pfam" id="PF07635">
    <property type="entry name" value="PSCyt1"/>
    <property type="match status" value="1"/>
</dbReference>
<dbReference type="STRING" id="313628.LNTAR_17013"/>
<evidence type="ECO:0000256" key="2">
    <source>
        <dbReference type="SAM" id="Phobius"/>
    </source>
</evidence>
<evidence type="ECO:0008006" key="9">
    <source>
        <dbReference type="Google" id="ProtNLM"/>
    </source>
</evidence>
<dbReference type="Pfam" id="PF07624">
    <property type="entry name" value="PSD2"/>
    <property type="match status" value="1"/>
</dbReference>
<evidence type="ECO:0000313" key="8">
    <source>
        <dbReference type="Proteomes" id="UP000004947"/>
    </source>
</evidence>
<protein>
    <recommendedName>
        <fullName evidence="9">Cytochrome c domain-containing protein</fullName>
    </recommendedName>
</protein>
<comment type="caution">
    <text evidence="7">The sequence shown here is derived from an EMBL/GenBank/DDBJ whole genome shotgun (WGS) entry which is preliminary data.</text>
</comment>
<evidence type="ECO:0000259" key="5">
    <source>
        <dbReference type="Pfam" id="PF07631"/>
    </source>
</evidence>
<gene>
    <name evidence="7" type="ORF">LNTAR_17013</name>
</gene>
<dbReference type="AlphaFoldDB" id="A6DF91"/>
<dbReference type="Proteomes" id="UP000004947">
    <property type="component" value="Unassembled WGS sequence"/>
</dbReference>
<dbReference type="InterPro" id="IPR013042">
    <property type="entry name" value="DUF1592"/>
</dbReference>
<dbReference type="Pfam" id="PF07631">
    <property type="entry name" value="PSD4"/>
    <property type="match status" value="1"/>
</dbReference>
<name>A6DF91_9BACT</name>
<dbReference type="Pfam" id="PF07627">
    <property type="entry name" value="PSCyt3"/>
    <property type="match status" value="1"/>
</dbReference>
<dbReference type="eggNOG" id="COG2010">
    <property type="taxonomic scope" value="Bacteria"/>
</dbReference>
<evidence type="ECO:0000259" key="4">
    <source>
        <dbReference type="Pfam" id="PF07627"/>
    </source>
</evidence>
<keyword evidence="2" id="KW-0472">Membrane</keyword>
<evidence type="ECO:0000259" key="3">
    <source>
        <dbReference type="Pfam" id="PF07624"/>
    </source>
</evidence>
<keyword evidence="2" id="KW-0812">Transmembrane</keyword>
<reference evidence="7 8" key="1">
    <citation type="journal article" date="2010" name="J. Bacteriol.">
        <title>Genome sequence of Lentisphaera araneosa HTCC2155T, the type species of the order Lentisphaerales in the phylum Lentisphaerae.</title>
        <authorList>
            <person name="Thrash J.C."/>
            <person name="Cho J.C."/>
            <person name="Vergin K.L."/>
            <person name="Morris R.M."/>
            <person name="Giovannoni S.J."/>
        </authorList>
    </citation>
    <scope>NUCLEOTIDE SEQUENCE [LARGE SCALE GENOMIC DNA]</scope>
    <source>
        <strain evidence="7 8">HTCC2155</strain>
    </source>
</reference>
<feature type="transmembrane region" description="Helical" evidence="2">
    <location>
        <begin position="82"/>
        <end position="103"/>
    </location>
</feature>
<evidence type="ECO:0000313" key="7">
    <source>
        <dbReference type="EMBL" id="EDM29471.1"/>
    </source>
</evidence>
<dbReference type="InterPro" id="IPR013039">
    <property type="entry name" value="DUF1588"/>
</dbReference>
<proteinExistence type="predicted"/>
<sequence length="997" mass="113750">MDDRIRFNCVGCGIELEAPKEIVGVHVRCDQCDTKQAVLDKNSESLNKDQATVLSQKKTKKSSFKVSKTSSKRKRKNKQKNNVVIISILLTLILAATSILLILRLKTPLERKPLEVSFSGKAVFDEEHVVKAEVDIQLKPSRIEEIELISSSEPSRIEEIDLISSSEPSRIKEIELISSSEPSRIEEIDLISSSEVSSIQVKDQSTIKLSSSIKHFIKKRCQDCHGEIKQKGDQRFDKLPDVLNKAHSIQLLQDILDTVNLSEMPPEDEPDIPHEELTNFIDELTQTISKAKDYTQNRGLNPPIRFLNKRELKLTYRNLLGVNTSLGSIPDAPEISRFDTLAQDQLFSEVHWQASFNVAKAHLEKALLREKNSKVIKIKYESETNKIKDFQKKINQWPGLIIKNTKKLETETVTQRRGNLNNLIKSLGNELEFAKQNINNPLFKTGAIYSKSTPIMTLLGKNIYNFDKMKEGRYRLKIRCGTIHTKPDQQSFISTASHKQLINPEFQPYENYYQEVTGTVKNPEVLFFNWNFGGQSSGRELRIDSDAEIWIDWIELEGPLKSQYLAQAEIELLSQYSEWDIAKAVKIVKDFAFKAYRGRNISFAQLEQIKDHLLSQSKLEADPQDALVDVLAAILSSPEFIYIVPELNKSNKNLTALSFVNKLSYFLLSSQPDLQLQKMVAANQSLSKRAVFKECDRILDSEKILPFIDSFVFQWLELSRFIALNPTIHAQRTNLIKWPRKKFSMLRESTEAMRFIIKNNRPITDLLNPDYYYINNTLAKYYGLPISNKKGFSARPLVKSNPRGGISSHASFLMMTSRGNRTSPVERGVYIMRNLLFNPPAPAPPNVPDLTASIKKTIEERFALKKLNLSNSRELMFFHTKQAQCNSCHRSFDPLGFVLEGFDHYGSWQGEEINVKSKLPSGLELDGVKDLKKYLVSREEQFVKGFIKALMSYAIHRPISIVDQAEIDAIYNANKSSNFKIRNIIKSIVASKTFRGS</sequence>
<keyword evidence="2" id="KW-1133">Transmembrane helix</keyword>
<feature type="domain" description="DUF1592" evidence="5">
    <location>
        <begin position="656"/>
        <end position="784"/>
    </location>
</feature>
<accession>A6DF91</accession>
<evidence type="ECO:0000256" key="1">
    <source>
        <dbReference type="SAM" id="MobiDB-lite"/>
    </source>
</evidence>